<sequence>MLISSLYDTDAGPWKNRIAGLLSFMREHGDRRLTHRGCKVLAGLTPSQLALPGTSLLVATVRGQQGRQLAGVSFVSDYGKTACLVAVHPLYRNRRTGTSLMSAQLERLGRLECCVAADNIPSLKMCFNAGLAAVSLTIGPTGKATLLLRSLPGSVSHPISPQEGESLCQSPF</sequence>
<organism evidence="1 2">
    <name type="scientific">Paenibacillus albidus</name>
    <dbReference type="NCBI Taxonomy" id="2041023"/>
    <lineage>
        <taxon>Bacteria</taxon>
        <taxon>Bacillati</taxon>
        <taxon>Bacillota</taxon>
        <taxon>Bacilli</taxon>
        <taxon>Bacillales</taxon>
        <taxon>Paenibacillaceae</taxon>
        <taxon>Paenibacillus</taxon>
    </lineage>
</organism>
<protein>
    <submittedName>
        <fullName evidence="1">Uncharacterized protein</fullName>
    </submittedName>
</protein>
<name>A0A917FJA6_9BACL</name>
<proteinExistence type="predicted"/>
<reference evidence="1" key="1">
    <citation type="journal article" date="2014" name="Int. J. Syst. Evol. Microbiol.">
        <title>Complete genome sequence of Corynebacterium casei LMG S-19264T (=DSM 44701T), isolated from a smear-ripened cheese.</title>
        <authorList>
            <consortium name="US DOE Joint Genome Institute (JGI-PGF)"/>
            <person name="Walter F."/>
            <person name="Albersmeier A."/>
            <person name="Kalinowski J."/>
            <person name="Ruckert C."/>
        </authorList>
    </citation>
    <scope>NUCLEOTIDE SEQUENCE</scope>
    <source>
        <strain evidence="1">CGMCC 1.16134</strain>
    </source>
</reference>
<dbReference type="EMBL" id="BMKR01000013">
    <property type="protein sequence ID" value="GGF85811.1"/>
    <property type="molecule type" value="Genomic_DNA"/>
</dbReference>
<dbReference type="AlphaFoldDB" id="A0A917FJA6"/>
<dbReference type="Proteomes" id="UP000637643">
    <property type="component" value="Unassembled WGS sequence"/>
</dbReference>
<evidence type="ECO:0000313" key="2">
    <source>
        <dbReference type="Proteomes" id="UP000637643"/>
    </source>
</evidence>
<accession>A0A917FJA6</accession>
<keyword evidence="2" id="KW-1185">Reference proteome</keyword>
<dbReference type="InterPro" id="IPR016181">
    <property type="entry name" value="Acyl_CoA_acyltransferase"/>
</dbReference>
<reference evidence="1" key="2">
    <citation type="submission" date="2020-09" db="EMBL/GenBank/DDBJ databases">
        <authorList>
            <person name="Sun Q."/>
            <person name="Zhou Y."/>
        </authorList>
    </citation>
    <scope>NUCLEOTIDE SEQUENCE</scope>
    <source>
        <strain evidence="1">CGMCC 1.16134</strain>
    </source>
</reference>
<comment type="caution">
    <text evidence="1">The sequence shown here is derived from an EMBL/GenBank/DDBJ whole genome shotgun (WGS) entry which is preliminary data.</text>
</comment>
<evidence type="ECO:0000313" key="1">
    <source>
        <dbReference type="EMBL" id="GGF85811.1"/>
    </source>
</evidence>
<dbReference type="Gene3D" id="3.40.630.30">
    <property type="match status" value="1"/>
</dbReference>
<dbReference type="SUPFAM" id="SSF55729">
    <property type="entry name" value="Acyl-CoA N-acyltransferases (Nat)"/>
    <property type="match status" value="1"/>
</dbReference>
<gene>
    <name evidence="1" type="ORF">GCM10010912_33880</name>
</gene>